<dbReference type="Gene3D" id="2.10.70.100">
    <property type="match status" value="1"/>
</dbReference>
<evidence type="ECO:0000259" key="4">
    <source>
        <dbReference type="PROSITE" id="PS50113"/>
    </source>
</evidence>
<name>F8B639_9ACTN</name>
<dbReference type="Gene3D" id="3.30.450.20">
    <property type="entry name" value="PAS domain"/>
    <property type="match status" value="2"/>
</dbReference>
<feature type="domain" description="PAS" evidence="3">
    <location>
        <begin position="149"/>
        <end position="197"/>
    </location>
</feature>
<dbReference type="InterPro" id="IPR000700">
    <property type="entry name" value="PAS-assoc_C"/>
</dbReference>
<dbReference type="InterPro" id="IPR036457">
    <property type="entry name" value="PPM-type-like_dom_sf"/>
</dbReference>
<accession>F8B639</accession>
<dbReference type="eggNOG" id="COG2202">
    <property type="taxonomic scope" value="Bacteria"/>
</dbReference>
<dbReference type="SUPFAM" id="SSF81606">
    <property type="entry name" value="PP2C-like"/>
    <property type="match status" value="1"/>
</dbReference>
<dbReference type="Gene3D" id="3.60.40.10">
    <property type="entry name" value="PPM-type phosphatase domain"/>
    <property type="match status" value="1"/>
</dbReference>
<dbReference type="eggNOG" id="COG2203">
    <property type="taxonomic scope" value="Bacteria"/>
</dbReference>
<dbReference type="PANTHER" id="PTHR43156">
    <property type="entry name" value="STAGE II SPORULATION PROTEIN E-RELATED"/>
    <property type="match status" value="1"/>
</dbReference>
<dbReference type="SMART" id="SM00091">
    <property type="entry name" value="PAS"/>
    <property type="match status" value="2"/>
</dbReference>
<dbReference type="Pfam" id="PF07228">
    <property type="entry name" value="SpoIIE"/>
    <property type="match status" value="1"/>
</dbReference>
<dbReference type="InterPro" id="IPR052016">
    <property type="entry name" value="Bact_Sigma-Reg"/>
</dbReference>
<reference evidence="5 6" key="1">
    <citation type="submission" date="2011-05" db="EMBL/GenBank/DDBJ databases">
        <title>Complete sequence of chromosome of Frankia symbiont of Datisca glomerata.</title>
        <authorList>
            <consortium name="US DOE Joint Genome Institute"/>
            <person name="Lucas S."/>
            <person name="Han J."/>
            <person name="Lapidus A."/>
            <person name="Cheng J.-F."/>
            <person name="Goodwin L."/>
            <person name="Pitluck S."/>
            <person name="Peters L."/>
            <person name="Mikhailova N."/>
            <person name="Chertkov O."/>
            <person name="Teshima H."/>
            <person name="Han C."/>
            <person name="Tapia R."/>
            <person name="Land M."/>
            <person name="Hauser L."/>
            <person name="Kyrpides N."/>
            <person name="Ivanova N."/>
            <person name="Pagani I."/>
            <person name="Berry A."/>
            <person name="Pawlowski K."/>
            <person name="Persson T."/>
            <person name="Vanden Heuvel B."/>
            <person name="Benson D."/>
            <person name="Woyke T."/>
        </authorList>
    </citation>
    <scope>NUCLEOTIDE SEQUENCE [LARGE SCALE GENOMIC DNA]</scope>
    <source>
        <strain evidence="6">4085684</strain>
    </source>
</reference>
<sequence>MGSGGDDRPRLHRHANDLPAPPGSDGGGPARVLLALDTAGVGIWEWDVAANRLRWDQRTADLHGVELGSFAGTAEAFFSCVHPSDLPFLRARMDTVLATGESFLEEFRVVRPDGSPVWLQVRGGIVGDDAGRVVRVTGICTDATGLRAGREQAGRALQQVSDGVLVFDNDSRFVFVNTVMSRLLGCDTCEPVGEQFLDLEPSLMGPAFEKLYLQALDTQLPVESEADYAAFGGHFEVRLFPSPEGITAYFRNVDERRRAEAHRAALITSLSSALGRARQLFDVTAALGQALTVPDVADVIVRSAWDDLGADCAIIMLVGDEGRVRVVTPTVQSERISRLLELISARGTAATPDVLRTARARFDSRAEHLADYPHARSLLEAAAVAWIAHIPLIVSGKPIGVIVLLWESERVFDADERAFLTTLAGHCAHALERVRLYEKQLSVSEALQRAILPQRLPELAGVELAARYLPAGRDVDVGGDWYDALVLPTGELTLIVGDVGGHGLRAATVMAELRHAARAYALLSHPPAMITSQLSSNLAASDSAVYATAVVACLDMAEKTLTWSCAGHPPPLLLDGDCPAFLEVVHGPILGAVDNLAYRQDTVTLPTRARLLLYSDGLVERRDASITDRLAVLATVAAQSDTLSLDALCDRLLTEVAGPSGREDDLCLLAADIHGPGSRTRTPTG</sequence>
<organism evidence="5 6">
    <name type="scientific">Candidatus Protofrankia datiscae</name>
    <dbReference type="NCBI Taxonomy" id="2716812"/>
    <lineage>
        <taxon>Bacteria</taxon>
        <taxon>Bacillati</taxon>
        <taxon>Actinomycetota</taxon>
        <taxon>Actinomycetes</taxon>
        <taxon>Frankiales</taxon>
        <taxon>Frankiaceae</taxon>
        <taxon>Protofrankia</taxon>
    </lineage>
</organism>
<evidence type="ECO:0000313" key="6">
    <source>
        <dbReference type="Proteomes" id="UP000001549"/>
    </source>
</evidence>
<dbReference type="Pfam" id="PF13185">
    <property type="entry name" value="GAF_2"/>
    <property type="match status" value="1"/>
</dbReference>
<dbReference type="eggNOG" id="COG2208">
    <property type="taxonomic scope" value="Bacteria"/>
</dbReference>
<dbReference type="Proteomes" id="UP000001549">
    <property type="component" value="Chromosome"/>
</dbReference>
<dbReference type="NCBIfam" id="TIGR00229">
    <property type="entry name" value="sensory_box"/>
    <property type="match status" value="1"/>
</dbReference>
<dbReference type="HOGENOM" id="CLU_000445_43_8_11"/>
<dbReference type="SMART" id="SM00086">
    <property type="entry name" value="PAC"/>
    <property type="match status" value="1"/>
</dbReference>
<dbReference type="SUPFAM" id="SSF55785">
    <property type="entry name" value="PYP-like sensor domain (PAS domain)"/>
    <property type="match status" value="2"/>
</dbReference>
<feature type="domain" description="PAS" evidence="3">
    <location>
        <begin position="28"/>
        <end position="100"/>
    </location>
</feature>
<keyword evidence="1" id="KW-0378">Hydrolase</keyword>
<feature type="domain" description="PAC" evidence="4">
    <location>
        <begin position="103"/>
        <end position="155"/>
    </location>
</feature>
<dbReference type="Pfam" id="PF08447">
    <property type="entry name" value="PAS_3"/>
    <property type="match status" value="1"/>
</dbReference>
<dbReference type="RefSeq" id="WP_013874148.1">
    <property type="nucleotide sequence ID" value="NZ_CAAAFP010000217.1"/>
</dbReference>
<evidence type="ECO:0000256" key="2">
    <source>
        <dbReference type="SAM" id="MobiDB-lite"/>
    </source>
</evidence>
<protein>
    <submittedName>
        <fullName evidence="5">Putative PAS/PAC sensor protein</fullName>
    </submittedName>
</protein>
<dbReference type="InterPro" id="IPR003018">
    <property type="entry name" value="GAF"/>
</dbReference>
<dbReference type="InterPro" id="IPR001932">
    <property type="entry name" value="PPM-type_phosphatase-like_dom"/>
</dbReference>
<feature type="region of interest" description="Disordered" evidence="2">
    <location>
        <begin position="1"/>
        <end position="26"/>
    </location>
</feature>
<dbReference type="InterPro" id="IPR013655">
    <property type="entry name" value="PAS_fold_3"/>
</dbReference>
<dbReference type="SMART" id="SM00331">
    <property type="entry name" value="PP2C_SIG"/>
    <property type="match status" value="1"/>
</dbReference>
<dbReference type="Gene3D" id="3.30.450.40">
    <property type="match status" value="1"/>
</dbReference>
<dbReference type="CDD" id="cd00130">
    <property type="entry name" value="PAS"/>
    <property type="match status" value="2"/>
</dbReference>
<dbReference type="STRING" id="656024.FsymDg_2922"/>
<dbReference type="InterPro" id="IPR013656">
    <property type="entry name" value="PAS_4"/>
</dbReference>
<proteinExistence type="predicted"/>
<dbReference type="PANTHER" id="PTHR43156:SF2">
    <property type="entry name" value="STAGE II SPORULATION PROTEIN E"/>
    <property type="match status" value="1"/>
</dbReference>
<keyword evidence="6" id="KW-1185">Reference proteome</keyword>
<dbReference type="KEGG" id="fsy:FsymDg_2922"/>
<dbReference type="InterPro" id="IPR001610">
    <property type="entry name" value="PAC"/>
</dbReference>
<gene>
    <name evidence="5" type="ordered locus">FsymDg_2922</name>
</gene>
<dbReference type="InterPro" id="IPR029016">
    <property type="entry name" value="GAF-like_dom_sf"/>
</dbReference>
<dbReference type="SMART" id="SM00065">
    <property type="entry name" value="GAF"/>
    <property type="match status" value="1"/>
</dbReference>
<dbReference type="InterPro" id="IPR000014">
    <property type="entry name" value="PAS"/>
</dbReference>
<dbReference type="AlphaFoldDB" id="F8B639"/>
<dbReference type="PROSITE" id="PS50113">
    <property type="entry name" value="PAC"/>
    <property type="match status" value="1"/>
</dbReference>
<dbReference type="InterPro" id="IPR035965">
    <property type="entry name" value="PAS-like_dom_sf"/>
</dbReference>
<dbReference type="SUPFAM" id="SSF55781">
    <property type="entry name" value="GAF domain-like"/>
    <property type="match status" value="1"/>
</dbReference>
<dbReference type="EMBL" id="CP002801">
    <property type="protein sequence ID" value="AEH10247.1"/>
    <property type="molecule type" value="Genomic_DNA"/>
</dbReference>
<dbReference type="PROSITE" id="PS50112">
    <property type="entry name" value="PAS"/>
    <property type="match status" value="2"/>
</dbReference>
<evidence type="ECO:0000259" key="3">
    <source>
        <dbReference type="PROSITE" id="PS50112"/>
    </source>
</evidence>
<dbReference type="Pfam" id="PF08448">
    <property type="entry name" value="PAS_4"/>
    <property type="match status" value="1"/>
</dbReference>
<evidence type="ECO:0000256" key="1">
    <source>
        <dbReference type="ARBA" id="ARBA00022801"/>
    </source>
</evidence>
<dbReference type="GO" id="GO:0016791">
    <property type="term" value="F:phosphatase activity"/>
    <property type="evidence" value="ECO:0007669"/>
    <property type="project" value="TreeGrafter"/>
</dbReference>
<evidence type="ECO:0000313" key="5">
    <source>
        <dbReference type="EMBL" id="AEH10247.1"/>
    </source>
</evidence>